<protein>
    <submittedName>
        <fullName evidence="1">Nitrous oxide reductase accessory protein NosL</fullName>
    </submittedName>
</protein>
<proteinExistence type="predicted"/>
<reference evidence="1 2" key="1">
    <citation type="submission" date="2022-11" db="EMBL/GenBank/DDBJ databases">
        <title>Brucella sp. YY2X, whole genome shotgun sequencing project.</title>
        <authorList>
            <person name="Yang Y."/>
        </authorList>
    </citation>
    <scope>NUCLEOTIDE SEQUENCE [LARGE SCALE GENOMIC DNA]</scope>
    <source>
        <strain evidence="1 2">YY2X</strain>
    </source>
</reference>
<dbReference type="Gene3D" id="3.30.70.2050">
    <property type="match status" value="1"/>
</dbReference>
<dbReference type="PANTHER" id="PTHR41247">
    <property type="entry name" value="HTH-TYPE TRANSCRIPTIONAL REPRESSOR YCNK"/>
    <property type="match status" value="1"/>
</dbReference>
<dbReference type="RefSeq" id="WP_024899846.1">
    <property type="nucleotide sequence ID" value="NZ_JAPHAV010000020.1"/>
</dbReference>
<keyword evidence="2" id="KW-1185">Reference proteome</keyword>
<organism evidence="1 2">
    <name type="scientific">Ochrobactrum chromiisoli</name>
    <dbReference type="NCBI Taxonomy" id="2993941"/>
    <lineage>
        <taxon>Bacteria</taxon>
        <taxon>Pseudomonadati</taxon>
        <taxon>Pseudomonadota</taxon>
        <taxon>Alphaproteobacteria</taxon>
        <taxon>Hyphomicrobiales</taxon>
        <taxon>Brucellaceae</taxon>
        <taxon>Brucella/Ochrobactrum group</taxon>
        <taxon>Ochrobactrum</taxon>
    </lineage>
</organism>
<dbReference type="Gene3D" id="3.30.70.2060">
    <property type="match status" value="1"/>
</dbReference>
<dbReference type="PANTHER" id="PTHR41247:SF1">
    <property type="entry name" value="HTH-TYPE TRANSCRIPTIONAL REPRESSOR YCNK"/>
    <property type="match status" value="1"/>
</dbReference>
<gene>
    <name evidence="1" type="ORF">OPR82_20915</name>
</gene>
<dbReference type="InterPro" id="IPR008719">
    <property type="entry name" value="N2O_reductase_NosL"/>
</dbReference>
<accession>A0ABT3QU75</accession>
<dbReference type="EMBL" id="JAPHAV010000020">
    <property type="protein sequence ID" value="MCX2699175.1"/>
    <property type="molecule type" value="Genomic_DNA"/>
</dbReference>
<dbReference type="Pfam" id="PF05573">
    <property type="entry name" value="NosL"/>
    <property type="match status" value="1"/>
</dbReference>
<dbReference type="PROSITE" id="PS51257">
    <property type="entry name" value="PROKAR_LIPOPROTEIN"/>
    <property type="match status" value="1"/>
</dbReference>
<comment type="caution">
    <text evidence="1">The sequence shown here is derived from an EMBL/GenBank/DDBJ whole genome shotgun (WGS) entry which is preliminary data.</text>
</comment>
<evidence type="ECO:0000313" key="2">
    <source>
        <dbReference type="Proteomes" id="UP001301216"/>
    </source>
</evidence>
<sequence>MKKSLFLIPAACFMFLAGCSEQKTTETIPPFALTDSAMGRYCGMNVLEHPGPKGQIILSPANEPIWFSSARDTIAFTMLPEEPKGIGAIYVSDMAKAPNWQEPGAENWVDAHKAFFVIESTAVGGMGAQEAVPFSTQEAADKFVTEKGGRIVSFAEMPEAYVLGDQTAQNEATDTAHMH</sequence>
<dbReference type="SUPFAM" id="SSF160387">
    <property type="entry name" value="NosL/MerB-like"/>
    <property type="match status" value="1"/>
</dbReference>
<dbReference type="Proteomes" id="UP001301216">
    <property type="component" value="Unassembled WGS sequence"/>
</dbReference>
<name>A0ABT3QU75_9HYPH</name>
<evidence type="ECO:0000313" key="1">
    <source>
        <dbReference type="EMBL" id="MCX2699175.1"/>
    </source>
</evidence>